<dbReference type="VEuPathDB" id="FungiDB:VP01_1349g3"/>
<dbReference type="STRING" id="27349.A0A0L6VNX8"/>
<dbReference type="Proteomes" id="UP000037035">
    <property type="component" value="Unassembled WGS sequence"/>
</dbReference>
<accession>A0A0L6VNX8</accession>
<comment type="caution">
    <text evidence="1">The sequence shown here is derived from an EMBL/GenBank/DDBJ whole genome shotgun (WGS) entry which is preliminary data.</text>
</comment>
<proteinExistence type="predicted"/>
<reference evidence="1 2" key="1">
    <citation type="submission" date="2015-08" db="EMBL/GenBank/DDBJ databases">
        <title>Next Generation Sequencing and Analysis of the Genome of Puccinia sorghi L Schw, the Causal Agent of Maize Common Rust.</title>
        <authorList>
            <person name="Rochi L."/>
            <person name="Burguener G."/>
            <person name="Darino M."/>
            <person name="Turjanski A."/>
            <person name="Kreff E."/>
            <person name="Dieguez M.J."/>
            <person name="Sacco F."/>
        </authorList>
    </citation>
    <scope>NUCLEOTIDE SEQUENCE [LARGE SCALE GENOMIC DNA]</scope>
    <source>
        <strain evidence="1 2">RO10H11247</strain>
    </source>
</reference>
<protein>
    <submittedName>
        <fullName evidence="1">Uncharacterized protein</fullName>
    </submittedName>
</protein>
<sequence length="108" mass="12505">MSVFLCSSSKTSALKSVFLNYLPALIPFPDTAPKSHEDYLLCCIFVGFMDVLIKDLHSTILHPSFKRPILFFSREIALALEPWGLIQITKIWWIISIKFVKKFWKLTL</sequence>
<name>A0A0L6VNX8_9BASI</name>
<evidence type="ECO:0000313" key="2">
    <source>
        <dbReference type="Proteomes" id="UP000037035"/>
    </source>
</evidence>
<organism evidence="1 2">
    <name type="scientific">Puccinia sorghi</name>
    <dbReference type="NCBI Taxonomy" id="27349"/>
    <lineage>
        <taxon>Eukaryota</taxon>
        <taxon>Fungi</taxon>
        <taxon>Dikarya</taxon>
        <taxon>Basidiomycota</taxon>
        <taxon>Pucciniomycotina</taxon>
        <taxon>Pucciniomycetes</taxon>
        <taxon>Pucciniales</taxon>
        <taxon>Pucciniaceae</taxon>
        <taxon>Puccinia</taxon>
    </lineage>
</organism>
<gene>
    <name evidence="1" type="ORF">VP01_1349g3</name>
</gene>
<dbReference type="EMBL" id="LAVV01003887">
    <property type="protein sequence ID" value="KNZ61860.1"/>
    <property type="molecule type" value="Genomic_DNA"/>
</dbReference>
<dbReference type="InterPro" id="IPR011989">
    <property type="entry name" value="ARM-like"/>
</dbReference>
<evidence type="ECO:0000313" key="1">
    <source>
        <dbReference type="EMBL" id="KNZ61860.1"/>
    </source>
</evidence>
<dbReference type="AlphaFoldDB" id="A0A0L6VNX8"/>
<keyword evidence="2" id="KW-1185">Reference proteome</keyword>
<dbReference type="OrthoDB" id="10263328at2759"/>
<dbReference type="Gene3D" id="1.25.10.10">
    <property type="entry name" value="Leucine-rich Repeat Variant"/>
    <property type="match status" value="1"/>
</dbReference>